<reference evidence="9 10" key="1">
    <citation type="submission" date="2023-05" db="EMBL/GenBank/DDBJ databases">
        <authorList>
            <person name="Guo Y."/>
        </authorList>
    </citation>
    <scope>NUCLEOTIDE SEQUENCE [LARGE SCALE GENOMIC DNA]</scope>
    <source>
        <strain evidence="9 10">GR2756</strain>
    </source>
</reference>
<sequence length="223" mass="23524">MALPLNPLLDERMIRDLLVVVDLAGTFVFAISGAMLGVRRKLDFFGVMALSFAASSAGGIARDLLIGSVPPAAISDWRYFTVAMAAGLSIFFWYSPISRQRTAILVFDAAGLALFAVAGAEKALAFGLNPLTAALLGMLTGIGGGITRDLLVARTPAVLRDDLYAVAALAGALLVVTGHLLDWQVLPTAIAAALLCFGLRLAAIRRGWRLPVARSAEEDKEDV</sequence>
<feature type="transmembrane region" description="Helical" evidence="7">
    <location>
        <begin position="17"/>
        <end position="38"/>
    </location>
</feature>
<accession>A0ABU3QCP2</accession>
<dbReference type="PANTHER" id="PTHR30506">
    <property type="entry name" value="INNER MEMBRANE PROTEIN"/>
    <property type="match status" value="1"/>
</dbReference>
<keyword evidence="6 7" id="KW-0472">Membrane</keyword>
<evidence type="ECO:0000256" key="3">
    <source>
        <dbReference type="ARBA" id="ARBA00022475"/>
    </source>
</evidence>
<dbReference type="Pfam" id="PF03458">
    <property type="entry name" value="Gly_transporter"/>
    <property type="match status" value="2"/>
</dbReference>
<keyword evidence="4 7" id="KW-0812">Transmembrane</keyword>
<feature type="domain" description="Glycine transporter" evidence="8">
    <location>
        <begin position="20"/>
        <end position="94"/>
    </location>
</feature>
<feature type="transmembrane region" description="Helical" evidence="7">
    <location>
        <begin position="186"/>
        <end position="204"/>
    </location>
</feature>
<evidence type="ECO:0000256" key="6">
    <source>
        <dbReference type="ARBA" id="ARBA00023136"/>
    </source>
</evidence>
<comment type="subcellular location">
    <subcellularLocation>
        <location evidence="1">Cell membrane</location>
        <topology evidence="1">Multi-pass membrane protein</topology>
    </subcellularLocation>
</comment>
<evidence type="ECO:0000256" key="5">
    <source>
        <dbReference type="ARBA" id="ARBA00022989"/>
    </source>
</evidence>
<protein>
    <submittedName>
        <fullName evidence="9">Trimeric intracellular cation channel family protein</fullName>
    </submittedName>
</protein>
<evidence type="ECO:0000313" key="10">
    <source>
        <dbReference type="Proteomes" id="UP001259572"/>
    </source>
</evidence>
<evidence type="ECO:0000259" key="8">
    <source>
        <dbReference type="Pfam" id="PF03458"/>
    </source>
</evidence>
<evidence type="ECO:0000256" key="7">
    <source>
        <dbReference type="SAM" id="Phobius"/>
    </source>
</evidence>
<organism evidence="9 10">
    <name type="scientific">Sphingosinicella rhizophila</name>
    <dbReference type="NCBI Taxonomy" id="3050082"/>
    <lineage>
        <taxon>Bacteria</taxon>
        <taxon>Pseudomonadati</taxon>
        <taxon>Pseudomonadota</taxon>
        <taxon>Alphaproteobacteria</taxon>
        <taxon>Sphingomonadales</taxon>
        <taxon>Sphingosinicellaceae</taxon>
        <taxon>Sphingosinicella</taxon>
    </lineage>
</organism>
<dbReference type="PANTHER" id="PTHR30506:SF3">
    <property type="entry name" value="UPF0126 INNER MEMBRANE PROTEIN YADS-RELATED"/>
    <property type="match status" value="1"/>
</dbReference>
<dbReference type="Proteomes" id="UP001259572">
    <property type="component" value="Unassembled WGS sequence"/>
</dbReference>
<gene>
    <name evidence="9" type="ORF">RQX22_19105</name>
</gene>
<keyword evidence="10" id="KW-1185">Reference proteome</keyword>
<keyword evidence="3" id="KW-1003">Cell membrane</keyword>
<feature type="transmembrane region" description="Helical" evidence="7">
    <location>
        <begin position="45"/>
        <end position="65"/>
    </location>
</feature>
<keyword evidence="5 7" id="KW-1133">Transmembrane helix</keyword>
<feature type="transmembrane region" description="Helical" evidence="7">
    <location>
        <begin position="102"/>
        <end position="120"/>
    </location>
</feature>
<feature type="transmembrane region" description="Helical" evidence="7">
    <location>
        <begin position="163"/>
        <end position="180"/>
    </location>
</feature>
<feature type="transmembrane region" description="Helical" evidence="7">
    <location>
        <begin position="132"/>
        <end position="151"/>
    </location>
</feature>
<proteinExistence type="inferred from homology"/>
<name>A0ABU3QCP2_9SPHN</name>
<evidence type="ECO:0000313" key="9">
    <source>
        <dbReference type="EMBL" id="MDT9601067.1"/>
    </source>
</evidence>
<comment type="caution">
    <text evidence="9">The sequence shown here is derived from an EMBL/GenBank/DDBJ whole genome shotgun (WGS) entry which is preliminary data.</text>
</comment>
<evidence type="ECO:0000256" key="4">
    <source>
        <dbReference type="ARBA" id="ARBA00022692"/>
    </source>
</evidence>
<dbReference type="EMBL" id="JAVUPU010000017">
    <property type="protein sequence ID" value="MDT9601067.1"/>
    <property type="molecule type" value="Genomic_DNA"/>
</dbReference>
<feature type="transmembrane region" description="Helical" evidence="7">
    <location>
        <begin position="77"/>
        <end position="95"/>
    </location>
</feature>
<dbReference type="InterPro" id="IPR005115">
    <property type="entry name" value="Gly_transporter"/>
</dbReference>
<evidence type="ECO:0000256" key="2">
    <source>
        <dbReference type="ARBA" id="ARBA00008193"/>
    </source>
</evidence>
<feature type="domain" description="Glycine transporter" evidence="8">
    <location>
        <begin position="106"/>
        <end position="177"/>
    </location>
</feature>
<evidence type="ECO:0000256" key="1">
    <source>
        <dbReference type="ARBA" id="ARBA00004651"/>
    </source>
</evidence>
<comment type="similarity">
    <text evidence="2">Belongs to the UPF0126 family.</text>
</comment>